<name>A0A1Q5Q2L7_9ACTO</name>
<reference evidence="11" key="1">
    <citation type="submission" date="2016-12" db="EMBL/GenBank/DDBJ databases">
        <authorList>
            <person name="Meng X."/>
        </authorList>
    </citation>
    <scope>NUCLEOTIDE SEQUENCE [LARGE SCALE GENOMIC DNA]</scope>
    <source>
        <strain evidence="11">DSM 19116</strain>
    </source>
</reference>
<sequence>MRAVLRTTISLLPPDARRQGITYLAATVASIIARALGAVSLLPLFVALLSDEPAAAWPWVGVLAALTIAGWALDYWAAKLALAIGFSLMSEGQKSLAERIGRLDLSWLTSTTTASARAALSTAGPDLARIVGYLATPVLGAILTPIAIGIALLFVSVPLGLVALAGVPLLIGAYLAGERMSRKAGSVAEAASTDVAESIIEFARAQQALRAARRSDAERSRLGEALRTERRSVLGLLTWHVSGELVFTLASQLALIALASTTVALAIRGELPLPAAVAMLAVIGRYLESFTVLGELTVGITMTLATMRRFVDVFAAPTLHTGTRERPRSGAPRLELVDVTYTYPGAAAPVISGLNLTLEAGQATAIIGPSGSGKSTILALLAGLIEPTSGRIEVDGVPLSELAPAERDALVAVIFQHPYLFSGSLADNIRSGADLSEERLAELADAARLGPVIAALPDGWASDVGEGGSLLSGGERQRVSIARALAKNAPVLLVDEATSALDIENERAIVASLAAGTQPCTRVVVAHNLATIQAADRVIFLADGTIREDGEPADLIEADGYVAEFWRQQQAARSWQVTSTADRTGGAAARR</sequence>
<dbReference type="Proteomes" id="UP000185628">
    <property type="component" value="Unassembled WGS sequence"/>
</dbReference>
<dbReference type="PANTHER" id="PTHR24221:SF654">
    <property type="entry name" value="ATP-BINDING CASSETTE SUB-FAMILY B MEMBER 6"/>
    <property type="match status" value="1"/>
</dbReference>
<evidence type="ECO:0000256" key="2">
    <source>
        <dbReference type="ARBA" id="ARBA00022692"/>
    </source>
</evidence>
<proteinExistence type="predicted"/>
<feature type="transmembrane region" description="Helical" evidence="7">
    <location>
        <begin position="245"/>
        <end position="267"/>
    </location>
</feature>
<feature type="transmembrane region" description="Helical" evidence="7">
    <location>
        <begin position="130"/>
        <end position="153"/>
    </location>
</feature>
<keyword evidence="11" id="KW-1185">Reference proteome</keyword>
<dbReference type="PROSITE" id="PS00211">
    <property type="entry name" value="ABC_TRANSPORTER_1"/>
    <property type="match status" value="1"/>
</dbReference>
<dbReference type="GO" id="GO:0140359">
    <property type="term" value="F:ABC-type transporter activity"/>
    <property type="evidence" value="ECO:0007669"/>
    <property type="project" value="InterPro"/>
</dbReference>
<dbReference type="Gene3D" id="1.20.1560.10">
    <property type="entry name" value="ABC transporter type 1, transmembrane domain"/>
    <property type="match status" value="1"/>
</dbReference>
<dbReference type="CDD" id="cd03228">
    <property type="entry name" value="ABCC_MRP_Like"/>
    <property type="match status" value="1"/>
</dbReference>
<dbReference type="InterPro" id="IPR011527">
    <property type="entry name" value="ABC1_TM_dom"/>
</dbReference>
<evidence type="ECO:0000256" key="5">
    <source>
        <dbReference type="ARBA" id="ARBA00022989"/>
    </source>
</evidence>
<feature type="transmembrane region" description="Helical" evidence="7">
    <location>
        <begin position="56"/>
        <end position="77"/>
    </location>
</feature>
<dbReference type="InterPro" id="IPR003439">
    <property type="entry name" value="ABC_transporter-like_ATP-bd"/>
</dbReference>
<dbReference type="InterPro" id="IPR027417">
    <property type="entry name" value="P-loop_NTPase"/>
</dbReference>
<evidence type="ECO:0000256" key="6">
    <source>
        <dbReference type="ARBA" id="ARBA00023136"/>
    </source>
</evidence>
<dbReference type="RefSeq" id="WP_073716446.1">
    <property type="nucleotide sequence ID" value="NZ_MQVR01000027.1"/>
</dbReference>
<evidence type="ECO:0000256" key="7">
    <source>
        <dbReference type="SAM" id="Phobius"/>
    </source>
</evidence>
<dbReference type="GO" id="GO:0034040">
    <property type="term" value="F:ATPase-coupled lipid transmembrane transporter activity"/>
    <property type="evidence" value="ECO:0007669"/>
    <property type="project" value="TreeGrafter"/>
</dbReference>
<keyword evidence="6 7" id="KW-0472">Membrane</keyword>
<dbReference type="Pfam" id="PF00664">
    <property type="entry name" value="ABC_membrane"/>
    <property type="match status" value="1"/>
</dbReference>
<dbReference type="PROSITE" id="PS50893">
    <property type="entry name" value="ABC_TRANSPORTER_2"/>
    <property type="match status" value="1"/>
</dbReference>
<evidence type="ECO:0000259" key="9">
    <source>
        <dbReference type="PROSITE" id="PS50929"/>
    </source>
</evidence>
<dbReference type="EMBL" id="MQVR01000027">
    <property type="protein sequence ID" value="OKL54093.1"/>
    <property type="molecule type" value="Genomic_DNA"/>
</dbReference>
<keyword evidence="2 7" id="KW-0812">Transmembrane</keyword>
<dbReference type="InterPro" id="IPR039421">
    <property type="entry name" value="Type_1_exporter"/>
</dbReference>
<dbReference type="GO" id="GO:0005524">
    <property type="term" value="F:ATP binding"/>
    <property type="evidence" value="ECO:0007669"/>
    <property type="project" value="UniProtKB-KW"/>
</dbReference>
<keyword evidence="3" id="KW-0547">Nucleotide-binding</keyword>
<dbReference type="GO" id="GO:0016887">
    <property type="term" value="F:ATP hydrolysis activity"/>
    <property type="evidence" value="ECO:0007669"/>
    <property type="project" value="InterPro"/>
</dbReference>
<organism evidence="10 11">
    <name type="scientific">Bowdeniella nasicola</name>
    <dbReference type="NCBI Taxonomy" id="208480"/>
    <lineage>
        <taxon>Bacteria</taxon>
        <taxon>Bacillati</taxon>
        <taxon>Actinomycetota</taxon>
        <taxon>Actinomycetes</taxon>
        <taxon>Actinomycetales</taxon>
        <taxon>Actinomycetaceae</taxon>
        <taxon>Bowdeniella</taxon>
    </lineage>
</organism>
<feature type="transmembrane region" description="Helical" evidence="7">
    <location>
        <begin position="21"/>
        <end position="50"/>
    </location>
</feature>
<comment type="caution">
    <text evidence="10">The sequence shown here is derived from an EMBL/GenBank/DDBJ whole genome shotgun (WGS) entry which is preliminary data.</text>
</comment>
<accession>A0A1Q5Q2L7</accession>
<evidence type="ECO:0000313" key="10">
    <source>
        <dbReference type="EMBL" id="OKL54093.1"/>
    </source>
</evidence>
<dbReference type="InterPro" id="IPR036640">
    <property type="entry name" value="ABC1_TM_sf"/>
</dbReference>
<dbReference type="SUPFAM" id="SSF90123">
    <property type="entry name" value="ABC transporter transmembrane region"/>
    <property type="match status" value="1"/>
</dbReference>
<dbReference type="PROSITE" id="PS50929">
    <property type="entry name" value="ABC_TM1F"/>
    <property type="match status" value="1"/>
</dbReference>
<dbReference type="AlphaFoldDB" id="A0A1Q5Q2L7"/>
<evidence type="ECO:0000313" key="11">
    <source>
        <dbReference type="Proteomes" id="UP000185628"/>
    </source>
</evidence>
<dbReference type="Gene3D" id="3.40.50.300">
    <property type="entry name" value="P-loop containing nucleotide triphosphate hydrolases"/>
    <property type="match status" value="1"/>
</dbReference>
<comment type="subcellular location">
    <subcellularLocation>
        <location evidence="1">Cell membrane</location>
        <topology evidence="1">Multi-pass membrane protein</topology>
    </subcellularLocation>
</comment>
<evidence type="ECO:0008006" key="12">
    <source>
        <dbReference type="Google" id="ProtNLM"/>
    </source>
</evidence>
<evidence type="ECO:0000256" key="3">
    <source>
        <dbReference type="ARBA" id="ARBA00022741"/>
    </source>
</evidence>
<dbReference type="SUPFAM" id="SSF52540">
    <property type="entry name" value="P-loop containing nucleoside triphosphate hydrolases"/>
    <property type="match status" value="1"/>
</dbReference>
<dbReference type="OrthoDB" id="3237158at2"/>
<protein>
    <recommendedName>
        <fullName evidence="12">ATP-binding cassette, subfamily B</fullName>
    </recommendedName>
</protein>
<gene>
    <name evidence="10" type="ORF">BSZ39_05890</name>
</gene>
<evidence type="ECO:0000256" key="1">
    <source>
        <dbReference type="ARBA" id="ARBA00004651"/>
    </source>
</evidence>
<dbReference type="SMART" id="SM00382">
    <property type="entry name" value="AAA"/>
    <property type="match status" value="1"/>
</dbReference>
<dbReference type="InterPro" id="IPR017871">
    <property type="entry name" value="ABC_transporter-like_CS"/>
</dbReference>
<feature type="transmembrane region" description="Helical" evidence="7">
    <location>
        <begin position="159"/>
        <end position="177"/>
    </location>
</feature>
<keyword evidence="4" id="KW-0067">ATP-binding</keyword>
<feature type="domain" description="ABC transmembrane type-1" evidence="9">
    <location>
        <begin position="24"/>
        <end position="302"/>
    </location>
</feature>
<dbReference type="InterPro" id="IPR003593">
    <property type="entry name" value="AAA+_ATPase"/>
</dbReference>
<evidence type="ECO:0000259" key="8">
    <source>
        <dbReference type="PROSITE" id="PS50893"/>
    </source>
</evidence>
<keyword evidence="5 7" id="KW-1133">Transmembrane helix</keyword>
<dbReference type="Pfam" id="PF00005">
    <property type="entry name" value="ABC_tran"/>
    <property type="match status" value="1"/>
</dbReference>
<dbReference type="GO" id="GO:0005886">
    <property type="term" value="C:plasma membrane"/>
    <property type="evidence" value="ECO:0007669"/>
    <property type="project" value="UniProtKB-SubCell"/>
</dbReference>
<dbReference type="PANTHER" id="PTHR24221">
    <property type="entry name" value="ATP-BINDING CASSETTE SUB-FAMILY B"/>
    <property type="match status" value="1"/>
</dbReference>
<evidence type="ECO:0000256" key="4">
    <source>
        <dbReference type="ARBA" id="ARBA00022840"/>
    </source>
</evidence>
<feature type="domain" description="ABC transporter" evidence="8">
    <location>
        <begin position="334"/>
        <end position="568"/>
    </location>
</feature>